<dbReference type="AlphaFoldDB" id="A0A0A0KIS1"/>
<dbReference type="EMBL" id="CM002926">
    <property type="protein sequence ID" value="KGN49615.1"/>
    <property type="molecule type" value="Genomic_DNA"/>
</dbReference>
<reference evidence="1 2" key="3">
    <citation type="journal article" date="2010" name="BMC Genomics">
        <title>Transcriptome sequencing and comparative analysis of cucumber flowers with different sex types.</title>
        <authorList>
            <person name="Guo S."/>
            <person name="Zheng Y."/>
            <person name="Joung J.G."/>
            <person name="Liu S."/>
            <person name="Zhang Z."/>
            <person name="Crasta O.R."/>
            <person name="Sobral B.W."/>
            <person name="Xu Y."/>
            <person name="Huang S."/>
            <person name="Fei Z."/>
        </authorList>
    </citation>
    <scope>NUCLEOTIDE SEQUENCE [LARGE SCALE GENOMIC DNA]</scope>
    <source>
        <strain evidence="2">cv. 9930</strain>
    </source>
</reference>
<dbReference type="Gramene" id="KGN49615">
    <property type="protein sequence ID" value="KGN49615"/>
    <property type="gene ID" value="Csa_5G025940"/>
</dbReference>
<accession>A0A0A0KIS1</accession>
<gene>
    <name evidence="1" type="ORF">Csa_5G025940</name>
</gene>
<organism evidence="1 2">
    <name type="scientific">Cucumis sativus</name>
    <name type="common">Cucumber</name>
    <dbReference type="NCBI Taxonomy" id="3659"/>
    <lineage>
        <taxon>Eukaryota</taxon>
        <taxon>Viridiplantae</taxon>
        <taxon>Streptophyta</taxon>
        <taxon>Embryophyta</taxon>
        <taxon>Tracheophyta</taxon>
        <taxon>Spermatophyta</taxon>
        <taxon>Magnoliopsida</taxon>
        <taxon>eudicotyledons</taxon>
        <taxon>Gunneridae</taxon>
        <taxon>Pentapetalae</taxon>
        <taxon>rosids</taxon>
        <taxon>fabids</taxon>
        <taxon>Cucurbitales</taxon>
        <taxon>Cucurbitaceae</taxon>
        <taxon>Benincaseae</taxon>
        <taxon>Cucumis</taxon>
    </lineage>
</organism>
<reference evidence="1 2" key="1">
    <citation type="journal article" date="2009" name="Nat. Genet.">
        <title>The genome of the cucumber, Cucumis sativus L.</title>
        <authorList>
            <person name="Huang S."/>
            <person name="Li R."/>
            <person name="Zhang Z."/>
            <person name="Li L."/>
            <person name="Gu X."/>
            <person name="Fan W."/>
            <person name="Lucas W.J."/>
            <person name="Wang X."/>
            <person name="Xie B."/>
            <person name="Ni P."/>
            <person name="Ren Y."/>
            <person name="Zhu H."/>
            <person name="Li J."/>
            <person name="Lin K."/>
            <person name="Jin W."/>
            <person name="Fei Z."/>
            <person name="Li G."/>
            <person name="Staub J."/>
            <person name="Kilian A."/>
            <person name="van der Vossen E.A."/>
            <person name="Wu Y."/>
            <person name="Guo J."/>
            <person name="He J."/>
            <person name="Jia Z."/>
            <person name="Ren Y."/>
            <person name="Tian G."/>
            <person name="Lu Y."/>
            <person name="Ruan J."/>
            <person name="Qian W."/>
            <person name="Wang M."/>
            <person name="Huang Q."/>
            <person name="Li B."/>
            <person name="Xuan Z."/>
            <person name="Cao J."/>
            <person name="Asan"/>
            <person name="Wu Z."/>
            <person name="Zhang J."/>
            <person name="Cai Q."/>
            <person name="Bai Y."/>
            <person name="Zhao B."/>
            <person name="Han Y."/>
            <person name="Li Y."/>
            <person name="Li X."/>
            <person name="Wang S."/>
            <person name="Shi Q."/>
            <person name="Liu S."/>
            <person name="Cho W.K."/>
            <person name="Kim J.Y."/>
            <person name="Xu Y."/>
            <person name="Heller-Uszynska K."/>
            <person name="Miao H."/>
            <person name="Cheng Z."/>
            <person name="Zhang S."/>
            <person name="Wu J."/>
            <person name="Yang Y."/>
            <person name="Kang H."/>
            <person name="Li M."/>
            <person name="Liang H."/>
            <person name="Ren X."/>
            <person name="Shi Z."/>
            <person name="Wen M."/>
            <person name="Jian M."/>
            <person name="Yang H."/>
            <person name="Zhang G."/>
            <person name="Yang Z."/>
            <person name="Chen R."/>
            <person name="Liu S."/>
            <person name="Li J."/>
            <person name="Ma L."/>
            <person name="Liu H."/>
            <person name="Zhou Y."/>
            <person name="Zhao J."/>
            <person name="Fang X."/>
            <person name="Li G."/>
            <person name="Fang L."/>
            <person name="Li Y."/>
            <person name="Liu D."/>
            <person name="Zheng H."/>
            <person name="Zhang Y."/>
            <person name="Qin N."/>
            <person name="Li Z."/>
            <person name="Yang G."/>
            <person name="Yang S."/>
            <person name="Bolund L."/>
            <person name="Kristiansen K."/>
            <person name="Zheng H."/>
            <person name="Li S."/>
            <person name="Zhang X."/>
            <person name="Yang H."/>
            <person name="Wang J."/>
            <person name="Sun R."/>
            <person name="Zhang B."/>
            <person name="Jiang S."/>
            <person name="Wang J."/>
            <person name="Du Y."/>
            <person name="Li S."/>
        </authorList>
    </citation>
    <scope>NUCLEOTIDE SEQUENCE [LARGE SCALE GENOMIC DNA]</scope>
    <source>
        <strain evidence="2">cv. 9930</strain>
    </source>
</reference>
<keyword evidence="2" id="KW-1185">Reference proteome</keyword>
<evidence type="ECO:0000313" key="2">
    <source>
        <dbReference type="Proteomes" id="UP000029981"/>
    </source>
</evidence>
<dbReference type="Proteomes" id="UP000029981">
    <property type="component" value="Chromosome 5"/>
</dbReference>
<reference evidence="1 2" key="2">
    <citation type="journal article" date="2009" name="PLoS ONE">
        <title>An integrated genetic and cytogenetic map of the cucumber genome.</title>
        <authorList>
            <person name="Ren Y."/>
            <person name="Zhang Z."/>
            <person name="Liu J."/>
            <person name="Staub J.E."/>
            <person name="Han Y."/>
            <person name="Cheng Z."/>
            <person name="Li X."/>
            <person name="Lu J."/>
            <person name="Miao H."/>
            <person name="Kang H."/>
            <person name="Xie B."/>
            <person name="Gu X."/>
            <person name="Wang X."/>
            <person name="Du Y."/>
            <person name="Jin W."/>
            <person name="Huang S."/>
        </authorList>
    </citation>
    <scope>NUCLEOTIDE SEQUENCE [LARGE SCALE GENOMIC DNA]</scope>
    <source>
        <strain evidence="2">cv. 9930</strain>
    </source>
</reference>
<protein>
    <submittedName>
        <fullName evidence="1">Uncharacterized protein</fullName>
    </submittedName>
</protein>
<reference evidence="1 2" key="4">
    <citation type="journal article" date="2011" name="BMC Genomics">
        <title>RNA-Seq improves annotation of protein-coding genes in the cucumber genome.</title>
        <authorList>
            <person name="Li Z."/>
            <person name="Zhang Z."/>
            <person name="Yan P."/>
            <person name="Huang S."/>
            <person name="Fei Z."/>
            <person name="Lin K."/>
        </authorList>
    </citation>
    <scope>NUCLEOTIDE SEQUENCE [LARGE SCALE GENOMIC DNA]</scope>
    <source>
        <strain evidence="2">cv. 9930</strain>
    </source>
</reference>
<name>A0A0A0KIS1_CUCSA</name>
<sequence length="50" mass="6081">MEGLRSEIGLTEEMELVWRRRRRRDRGNVGDIAVREEEPKVKCRVRTKKR</sequence>
<proteinExistence type="predicted"/>
<evidence type="ECO:0000313" key="1">
    <source>
        <dbReference type="EMBL" id="KGN49615.1"/>
    </source>
</evidence>